<gene>
    <name evidence="1" type="ORF">CBM2594_P150009</name>
</gene>
<accession>A0A375GQE7</accession>
<organism evidence="1">
    <name type="scientific">Cupriavidus taiwanensis</name>
    <dbReference type="NCBI Taxonomy" id="164546"/>
    <lineage>
        <taxon>Bacteria</taxon>
        <taxon>Pseudomonadati</taxon>
        <taxon>Pseudomonadota</taxon>
        <taxon>Betaproteobacteria</taxon>
        <taxon>Burkholderiales</taxon>
        <taxon>Burkholderiaceae</taxon>
        <taxon>Cupriavidus</taxon>
    </lineage>
</organism>
<sequence>MFLKGAASGKILMEEFDLSKLLISRLIICSVFLV</sequence>
<proteinExistence type="predicted"/>
<dbReference type="EMBL" id="OGUU01000020">
    <property type="protein sequence ID" value="SPC25174.1"/>
    <property type="molecule type" value="Genomic_DNA"/>
</dbReference>
<evidence type="ECO:0000313" key="1">
    <source>
        <dbReference type="EMBL" id="SPC25174.1"/>
    </source>
</evidence>
<dbReference type="Proteomes" id="UP000257139">
    <property type="component" value="Plasmid CBM2594_p"/>
</dbReference>
<protein>
    <submittedName>
        <fullName evidence="1">Uncharacterized protein</fullName>
    </submittedName>
</protein>
<name>A0A375GQE7_9BURK</name>
<comment type="caution">
    <text evidence="1">The sequence shown here is derived from an EMBL/GenBank/DDBJ whole genome shotgun (WGS) entry which is preliminary data.</text>
</comment>
<dbReference type="AlphaFoldDB" id="A0A375GQE7"/>
<reference evidence="1" key="1">
    <citation type="submission" date="2018-01" db="EMBL/GenBank/DDBJ databases">
        <authorList>
            <person name="Clerissi C."/>
        </authorList>
    </citation>
    <scope>NUCLEOTIDE SEQUENCE [LARGE SCALE GENOMIC DNA]</scope>
    <source>
        <strain evidence="1">Cupriavidus taiwanensis STM 6021</strain>
    </source>
</reference>